<organism evidence="1 2">
    <name type="scientific">Azonexus fungiphilus</name>
    <dbReference type="NCBI Taxonomy" id="146940"/>
    <lineage>
        <taxon>Bacteria</taxon>
        <taxon>Pseudomonadati</taxon>
        <taxon>Pseudomonadota</taxon>
        <taxon>Betaproteobacteria</taxon>
        <taxon>Rhodocyclales</taxon>
        <taxon>Azonexaceae</taxon>
        <taxon>Azonexus</taxon>
    </lineage>
</organism>
<dbReference type="Proteomes" id="UP000270626">
    <property type="component" value="Unassembled WGS sequence"/>
</dbReference>
<dbReference type="Pfam" id="PF05930">
    <property type="entry name" value="Phage_AlpA"/>
    <property type="match status" value="1"/>
</dbReference>
<keyword evidence="2" id="KW-1185">Reference proteome</keyword>
<evidence type="ECO:0000313" key="2">
    <source>
        <dbReference type="Proteomes" id="UP000270626"/>
    </source>
</evidence>
<sequence length="75" mass="8664">MSNQTNVQAASLPQSQASYGYMRQKELMTLVPFSPATLWRKVKDGTFVKPTKLSTRITAWNRTQVFEWLKQQEGK</sequence>
<evidence type="ECO:0000313" key="1">
    <source>
        <dbReference type="EMBL" id="RKT60810.1"/>
    </source>
</evidence>
<accession>A0A495WHL8</accession>
<dbReference type="AlphaFoldDB" id="A0A495WHL8"/>
<reference evidence="1 2" key="1">
    <citation type="submission" date="2018-10" db="EMBL/GenBank/DDBJ databases">
        <title>Genomic Encyclopedia of Type Strains, Phase IV (KMG-IV): sequencing the most valuable type-strain genomes for metagenomic binning, comparative biology and taxonomic classification.</title>
        <authorList>
            <person name="Goeker M."/>
        </authorList>
    </citation>
    <scope>NUCLEOTIDE SEQUENCE [LARGE SCALE GENOMIC DNA]</scope>
    <source>
        <strain evidence="1 2">DSM 23841</strain>
    </source>
</reference>
<dbReference type="RefSeq" id="WP_121457306.1">
    <property type="nucleotide sequence ID" value="NZ_RBXP01000011.1"/>
</dbReference>
<dbReference type="Gene3D" id="1.10.238.160">
    <property type="match status" value="1"/>
</dbReference>
<dbReference type="OrthoDB" id="8527558at2"/>
<dbReference type="InterPro" id="IPR010260">
    <property type="entry name" value="AlpA"/>
</dbReference>
<proteinExistence type="predicted"/>
<protein>
    <submittedName>
        <fullName evidence="1">AlpA family transcriptional regulator</fullName>
    </submittedName>
</protein>
<name>A0A495WHL8_9RHOO</name>
<dbReference type="EMBL" id="RBXP01000011">
    <property type="protein sequence ID" value="RKT60810.1"/>
    <property type="molecule type" value="Genomic_DNA"/>
</dbReference>
<comment type="caution">
    <text evidence="1">The sequence shown here is derived from an EMBL/GenBank/DDBJ whole genome shotgun (WGS) entry which is preliminary data.</text>
</comment>
<gene>
    <name evidence="1" type="ORF">DFR40_0957</name>
</gene>